<protein>
    <submittedName>
        <fullName evidence="3">Uncharacterized protein</fullName>
    </submittedName>
</protein>
<keyword evidence="2" id="KW-0812">Transmembrane</keyword>
<feature type="transmembrane region" description="Helical" evidence="2">
    <location>
        <begin position="163"/>
        <end position="182"/>
    </location>
</feature>
<keyword evidence="4" id="KW-1185">Reference proteome</keyword>
<keyword evidence="1" id="KW-0813">Transport</keyword>
<dbReference type="OrthoDB" id="9759690at2"/>
<dbReference type="AlphaFoldDB" id="A0A480ALI5"/>
<dbReference type="InterPro" id="IPR051909">
    <property type="entry name" value="MFP_Cation_Efflux"/>
</dbReference>
<evidence type="ECO:0000256" key="1">
    <source>
        <dbReference type="ARBA" id="ARBA00022448"/>
    </source>
</evidence>
<evidence type="ECO:0000256" key="2">
    <source>
        <dbReference type="SAM" id="Phobius"/>
    </source>
</evidence>
<name>A0A480ALI5_9BURK</name>
<sequence length="692" mass="75665">MHKPLTLPPLRQDLRLKSRPPGADGVPVWLLVDPLRDQHFVISDDDRQLLAHWDQGDSTRLGQALERQGRRLDTQRLQALLAFLRLHHLVLDAEPPRPPTALQRVFAALQWRFVVLRPQGLLERTLPLVRTLVSPAWLLIWLAATGLGLAMASRQWDAFRDGVQALLTPWGALGFLLALVAMKVVHELGHAWACVAQGVRVPHMGLAVSMGLPMVYTETSGTHALPSRRGRVLVGAAGMLAETWVAGWAVLAWSILPDGAARTTAAMLATTSLATSLAVNLNPLGRFDGYHMLSDALGIENLQPRSLAYAGWCWSRLLFGPAEPPPEMPPRRLAVGLALFGHAVWLYRLVLYAAVTWLVYRFVGTTLVLPVAAVAVWVLLLLPIWRRLQHGRQLGLFSQTLTRLRMAATLAGLALLLAWPLDRSVAVPAVLGWTQQTVVEAPEPALVQALWVVDGQRVRAGQPLLQLVSPELERRGEAAAVDEALAHVRLDRAPASARDQQASRVLAAQVVTARSDREGAQARQALMAVRAASEGATADLAPALRAGMWVRPGQTLLRVLHGDRQDVRGYLAERELRRVQTGTHGRFVPDDPSMPTVPVRLVEIDDVAAEQLTPGMLASTQGGRIAAQVDAKGRLVPVHGQFSVRFEIEGPVGSDRLAMLQRGLVLVDAAPESLGALAWRQVWRLLIAELRT</sequence>
<keyword evidence="2" id="KW-0472">Membrane</keyword>
<dbReference type="EMBL" id="BJCL01000003">
    <property type="protein sequence ID" value="GCL62421.1"/>
    <property type="molecule type" value="Genomic_DNA"/>
</dbReference>
<keyword evidence="2" id="KW-1133">Transmembrane helix</keyword>
<feature type="transmembrane region" description="Helical" evidence="2">
    <location>
        <begin position="360"/>
        <end position="382"/>
    </location>
</feature>
<feature type="transmembrane region" description="Helical" evidence="2">
    <location>
        <begin position="333"/>
        <end position="354"/>
    </location>
</feature>
<dbReference type="CDD" id="cd05709">
    <property type="entry name" value="S2P-M50"/>
    <property type="match status" value="1"/>
</dbReference>
<organism evidence="3 4">
    <name type="scientific">Pseudaquabacterium pictum</name>
    <dbReference type="NCBI Taxonomy" id="2315236"/>
    <lineage>
        <taxon>Bacteria</taxon>
        <taxon>Pseudomonadati</taxon>
        <taxon>Pseudomonadota</taxon>
        <taxon>Betaproteobacteria</taxon>
        <taxon>Burkholderiales</taxon>
        <taxon>Sphaerotilaceae</taxon>
        <taxon>Pseudaquabacterium</taxon>
    </lineage>
</organism>
<reference evidence="4" key="1">
    <citation type="submission" date="2019-03" db="EMBL/GenBank/DDBJ databases">
        <title>Aquabacterium pictum sp.nov., the first bacteriochlorophyll a-containing freshwater bacterium in the genus Aquabacterium of the class Betaproteobacteria.</title>
        <authorList>
            <person name="Hirose S."/>
            <person name="Tank M."/>
            <person name="Hara E."/>
            <person name="Tamaki H."/>
            <person name="Takaichi S."/>
            <person name="Haruta S."/>
            <person name="Hanada S."/>
        </authorList>
    </citation>
    <scope>NUCLEOTIDE SEQUENCE [LARGE SCALE GENOMIC DNA]</scope>
    <source>
        <strain evidence="4">W35</strain>
    </source>
</reference>
<comment type="caution">
    <text evidence="3">The sequence shown here is derived from an EMBL/GenBank/DDBJ whole genome shotgun (WGS) entry which is preliminary data.</text>
</comment>
<evidence type="ECO:0000313" key="3">
    <source>
        <dbReference type="EMBL" id="GCL62421.1"/>
    </source>
</evidence>
<dbReference type="RefSeq" id="WP_137732182.1">
    <property type="nucleotide sequence ID" value="NZ_BJCL01000003.1"/>
</dbReference>
<dbReference type="GO" id="GO:0015679">
    <property type="term" value="P:plasma membrane copper ion transport"/>
    <property type="evidence" value="ECO:0007669"/>
    <property type="project" value="TreeGrafter"/>
</dbReference>
<dbReference type="PANTHER" id="PTHR30097:SF4">
    <property type="entry name" value="SLR6042 PROTEIN"/>
    <property type="match status" value="1"/>
</dbReference>
<proteinExistence type="predicted"/>
<dbReference type="PANTHER" id="PTHR30097">
    <property type="entry name" value="CATION EFFLUX SYSTEM PROTEIN CUSB"/>
    <property type="match status" value="1"/>
</dbReference>
<dbReference type="GO" id="GO:0030313">
    <property type="term" value="C:cell envelope"/>
    <property type="evidence" value="ECO:0007669"/>
    <property type="project" value="TreeGrafter"/>
</dbReference>
<dbReference type="Proteomes" id="UP000301751">
    <property type="component" value="Unassembled WGS sequence"/>
</dbReference>
<dbReference type="GO" id="GO:0060003">
    <property type="term" value="P:copper ion export"/>
    <property type="evidence" value="ECO:0007669"/>
    <property type="project" value="TreeGrafter"/>
</dbReference>
<evidence type="ECO:0000313" key="4">
    <source>
        <dbReference type="Proteomes" id="UP000301751"/>
    </source>
</evidence>
<feature type="transmembrane region" description="Helical" evidence="2">
    <location>
        <begin position="132"/>
        <end position="151"/>
    </location>
</feature>
<accession>A0A480ALI5</accession>
<feature type="transmembrane region" description="Helical" evidence="2">
    <location>
        <begin position="232"/>
        <end position="253"/>
    </location>
</feature>
<gene>
    <name evidence="3" type="ORF">AQPW35_15020</name>
</gene>